<organism evidence="2">
    <name type="scientific">candidate division WOR-3 bacterium</name>
    <dbReference type="NCBI Taxonomy" id="2052148"/>
    <lineage>
        <taxon>Bacteria</taxon>
        <taxon>Bacteria division WOR-3</taxon>
    </lineage>
</organism>
<keyword evidence="1" id="KW-1133">Transmembrane helix</keyword>
<dbReference type="AlphaFoldDB" id="A0A7C4GHI3"/>
<evidence type="ECO:0000313" key="2">
    <source>
        <dbReference type="EMBL" id="HGK28958.1"/>
    </source>
</evidence>
<feature type="transmembrane region" description="Helical" evidence="1">
    <location>
        <begin position="6"/>
        <end position="26"/>
    </location>
</feature>
<accession>A0A7C4GHI3</accession>
<gene>
    <name evidence="2" type="ORF">ENS41_08465</name>
</gene>
<keyword evidence="1" id="KW-0472">Membrane</keyword>
<dbReference type="EMBL" id="DSUT01000181">
    <property type="protein sequence ID" value="HGK28958.1"/>
    <property type="molecule type" value="Genomic_DNA"/>
</dbReference>
<sequence>MNLRASFKAMLIVVMLCSVALAYLWLHGRNIRLTEREMDLAKQRRVVAEEVEDLEMEVARLAGFARAESLWIAQGRPGGEEPGGLALEHR</sequence>
<evidence type="ECO:0000256" key="1">
    <source>
        <dbReference type="SAM" id="Phobius"/>
    </source>
</evidence>
<keyword evidence="1" id="KW-0812">Transmembrane</keyword>
<proteinExistence type="predicted"/>
<name>A0A7C4GHI3_UNCW3</name>
<reference evidence="2" key="1">
    <citation type="journal article" date="2020" name="mSystems">
        <title>Genome- and Community-Level Interaction Insights into Carbon Utilization and Element Cycling Functions of Hydrothermarchaeota in Hydrothermal Sediment.</title>
        <authorList>
            <person name="Zhou Z."/>
            <person name="Liu Y."/>
            <person name="Xu W."/>
            <person name="Pan J."/>
            <person name="Luo Z.H."/>
            <person name="Li M."/>
        </authorList>
    </citation>
    <scope>NUCLEOTIDE SEQUENCE [LARGE SCALE GENOMIC DNA]</scope>
    <source>
        <strain evidence="2">SpSt-488</strain>
    </source>
</reference>
<comment type="caution">
    <text evidence="2">The sequence shown here is derived from an EMBL/GenBank/DDBJ whole genome shotgun (WGS) entry which is preliminary data.</text>
</comment>
<protein>
    <recommendedName>
        <fullName evidence="3">Cell division protein FtsL</fullName>
    </recommendedName>
</protein>
<evidence type="ECO:0008006" key="3">
    <source>
        <dbReference type="Google" id="ProtNLM"/>
    </source>
</evidence>